<gene>
    <name evidence="2" type="ORF">GCM10011348_16950</name>
</gene>
<comment type="caution">
    <text evidence="2">The sequence shown here is derived from an EMBL/GenBank/DDBJ whole genome shotgun (WGS) entry which is preliminary data.</text>
</comment>
<feature type="region of interest" description="Disordered" evidence="1">
    <location>
        <begin position="249"/>
        <end position="269"/>
    </location>
</feature>
<evidence type="ECO:0008006" key="4">
    <source>
        <dbReference type="Google" id="ProtNLM"/>
    </source>
</evidence>
<sequence>MTDNHPALASELLEAFDALSQALARFSALLRDSDRPLWLPLHDSEAGLGEKATAISLIADIWYRDGQDGRRTRSRHGLIGAGPELLEATLALNARKADFQQAATSLNADHLRQLPERLAHRAGQLAELLNLHGLGRIHLKQCYRQVPVLDRTPTRVGFNWYSSGRSIRRLSAAEALKMLLRLDQSQPHVQVQLAKLSPLPEHTPLAQLQTQVPVMRANIGWKTDAGWERQARNCPLPLVFPLAQGQALPEHNRPELIPPTGRQRAERSDARIDPEPFLPSLRIHRYMN</sequence>
<dbReference type="AlphaFoldDB" id="A0A917ZEI8"/>
<dbReference type="RefSeq" id="WP_188860158.1">
    <property type="nucleotide sequence ID" value="NZ_BMLT01000004.1"/>
</dbReference>
<name>A0A917ZEI8_9GAMM</name>
<dbReference type="GO" id="GO:0003677">
    <property type="term" value="F:DNA binding"/>
    <property type="evidence" value="ECO:0007669"/>
    <property type="project" value="InterPro"/>
</dbReference>
<reference evidence="2 3" key="1">
    <citation type="journal article" date="2014" name="Int. J. Syst. Evol. Microbiol.">
        <title>Complete genome sequence of Corynebacterium casei LMG S-19264T (=DSM 44701T), isolated from a smear-ripened cheese.</title>
        <authorList>
            <consortium name="US DOE Joint Genome Institute (JGI-PGF)"/>
            <person name="Walter F."/>
            <person name="Albersmeier A."/>
            <person name="Kalinowski J."/>
            <person name="Ruckert C."/>
        </authorList>
    </citation>
    <scope>NUCLEOTIDE SEQUENCE [LARGE SCALE GENOMIC DNA]</scope>
    <source>
        <strain evidence="2 3">CGMCC 1.7286</strain>
    </source>
</reference>
<organism evidence="2 3">
    <name type="scientific">Marinobacterium nitratireducens</name>
    <dbReference type="NCBI Taxonomy" id="518897"/>
    <lineage>
        <taxon>Bacteria</taxon>
        <taxon>Pseudomonadati</taxon>
        <taxon>Pseudomonadota</taxon>
        <taxon>Gammaproteobacteria</taxon>
        <taxon>Oceanospirillales</taxon>
        <taxon>Oceanospirillaceae</taxon>
        <taxon>Marinobacterium</taxon>
    </lineage>
</organism>
<proteinExistence type="predicted"/>
<evidence type="ECO:0000313" key="3">
    <source>
        <dbReference type="Proteomes" id="UP000599578"/>
    </source>
</evidence>
<dbReference type="InterPro" id="IPR036381">
    <property type="entry name" value="Tus_dom1"/>
</dbReference>
<dbReference type="GO" id="GO:0005737">
    <property type="term" value="C:cytoplasm"/>
    <property type="evidence" value="ECO:0007669"/>
    <property type="project" value="InterPro"/>
</dbReference>
<dbReference type="EMBL" id="BMLT01000004">
    <property type="protein sequence ID" value="GGO80394.1"/>
    <property type="molecule type" value="Genomic_DNA"/>
</dbReference>
<dbReference type="GO" id="GO:0006274">
    <property type="term" value="P:DNA replication termination"/>
    <property type="evidence" value="ECO:0007669"/>
    <property type="project" value="InterPro"/>
</dbReference>
<protein>
    <recommendedName>
        <fullName evidence="4">DNA replication terminus site-binding protein</fullName>
    </recommendedName>
</protein>
<accession>A0A917ZEI8</accession>
<dbReference type="Proteomes" id="UP000599578">
    <property type="component" value="Unassembled WGS sequence"/>
</dbReference>
<evidence type="ECO:0000313" key="2">
    <source>
        <dbReference type="EMBL" id="GGO80394.1"/>
    </source>
</evidence>
<evidence type="ECO:0000256" key="1">
    <source>
        <dbReference type="SAM" id="MobiDB-lite"/>
    </source>
</evidence>
<keyword evidence="3" id="KW-1185">Reference proteome</keyword>
<dbReference type="Gene3D" id="3.50.14.10">
    <property type="entry name" value="Replication terminator Tus, domain 1 superfamily/Replication terminator Tus"/>
    <property type="match status" value="1"/>
</dbReference>